<evidence type="ECO:0000259" key="1">
    <source>
        <dbReference type="Pfam" id="PF22526"/>
    </source>
</evidence>
<organism evidence="2 3">
    <name type="scientific">Planococcus koreensis</name>
    <dbReference type="NCBI Taxonomy" id="112331"/>
    <lineage>
        <taxon>Bacteria</taxon>
        <taxon>Bacillati</taxon>
        <taxon>Bacillota</taxon>
        <taxon>Bacilli</taxon>
        <taxon>Bacillales</taxon>
        <taxon>Caryophanaceae</taxon>
        <taxon>Planococcus</taxon>
    </lineage>
</organism>
<proteinExistence type="predicted"/>
<dbReference type="Proteomes" id="UP000525923">
    <property type="component" value="Unassembled WGS sequence"/>
</dbReference>
<dbReference type="Pfam" id="PF22526">
    <property type="entry name" value="DUF7000"/>
    <property type="match status" value="1"/>
</dbReference>
<dbReference type="AlphaFoldDB" id="A0A7W8CW51"/>
<evidence type="ECO:0000313" key="3">
    <source>
        <dbReference type="Proteomes" id="UP000525923"/>
    </source>
</evidence>
<keyword evidence="3" id="KW-1185">Reference proteome</keyword>
<sequence>MKGLNQLIHEYTNQLQDGELQAAYKGILAFISKLRIGLIKKYPQNEIGSMYQGHMDMTFFSFKTEQLKDKGLKIAIVYLHEKGAFEVWLSARNRDIAKKYELLQTSDMSADIMVFHDEANLEAIIECTLTSTPDFEDPDSLASVIDQGVNKFVDAVSGHL</sequence>
<protein>
    <recommendedName>
        <fullName evidence="1">DUF7000 domain-containing protein</fullName>
    </recommendedName>
</protein>
<dbReference type="RefSeq" id="WP_135502560.1">
    <property type="nucleotide sequence ID" value="NZ_JACHHE010000007.1"/>
</dbReference>
<evidence type="ECO:0000313" key="2">
    <source>
        <dbReference type="EMBL" id="MBB5181115.1"/>
    </source>
</evidence>
<comment type="caution">
    <text evidence="2">The sequence shown here is derived from an EMBL/GenBank/DDBJ whole genome shotgun (WGS) entry which is preliminary data.</text>
</comment>
<feature type="domain" description="DUF7000" evidence="1">
    <location>
        <begin position="4"/>
        <end position="157"/>
    </location>
</feature>
<gene>
    <name evidence="2" type="ORF">HNQ44_002580</name>
</gene>
<accession>A0A7W8CW51</accession>
<dbReference type="EMBL" id="JACHHE010000007">
    <property type="protein sequence ID" value="MBB5181115.1"/>
    <property type="molecule type" value="Genomic_DNA"/>
</dbReference>
<dbReference type="OrthoDB" id="9816011at2"/>
<name>A0A7W8CW51_9BACL</name>
<reference evidence="2 3" key="1">
    <citation type="submission" date="2020-08" db="EMBL/GenBank/DDBJ databases">
        <title>Genomic Encyclopedia of Type Strains, Phase IV (KMG-IV): sequencing the most valuable type-strain genomes for metagenomic binning, comparative biology and taxonomic classification.</title>
        <authorList>
            <person name="Goeker M."/>
        </authorList>
    </citation>
    <scope>NUCLEOTIDE SEQUENCE [LARGE SCALE GENOMIC DNA]</scope>
    <source>
        <strain evidence="2 3">DSM 15895</strain>
    </source>
</reference>
<dbReference type="InterPro" id="IPR054269">
    <property type="entry name" value="DUF7000"/>
</dbReference>